<accession>A0A644TLB7</accession>
<name>A0A644TLB7_9ZZZZ</name>
<dbReference type="GO" id="GO:0008725">
    <property type="term" value="F:DNA-3-methyladenine glycosylase activity"/>
    <property type="evidence" value="ECO:0007669"/>
    <property type="project" value="UniProtKB-EC"/>
</dbReference>
<dbReference type="SUPFAM" id="SSF48150">
    <property type="entry name" value="DNA-glycosylase"/>
    <property type="match status" value="1"/>
</dbReference>
<evidence type="ECO:0000313" key="1">
    <source>
        <dbReference type="EMBL" id="MPL67748.1"/>
    </source>
</evidence>
<dbReference type="GO" id="GO:0006284">
    <property type="term" value="P:base-excision repair"/>
    <property type="evidence" value="ECO:0007669"/>
    <property type="project" value="InterPro"/>
</dbReference>
<dbReference type="PANTHER" id="PTHR30037:SF4">
    <property type="entry name" value="DNA-3-METHYLADENINE GLYCOSYLASE I"/>
    <property type="match status" value="1"/>
</dbReference>
<dbReference type="InterPro" id="IPR005019">
    <property type="entry name" value="Adenine_glyco"/>
</dbReference>
<dbReference type="InterPro" id="IPR052891">
    <property type="entry name" value="DNA-3mA_glycosylase"/>
</dbReference>
<proteinExistence type="predicted"/>
<organism evidence="1">
    <name type="scientific">bioreactor metagenome</name>
    <dbReference type="NCBI Taxonomy" id="1076179"/>
    <lineage>
        <taxon>unclassified sequences</taxon>
        <taxon>metagenomes</taxon>
        <taxon>ecological metagenomes</taxon>
    </lineage>
</organism>
<dbReference type="EMBL" id="VSSQ01000038">
    <property type="protein sequence ID" value="MPL67748.1"/>
    <property type="molecule type" value="Genomic_DNA"/>
</dbReference>
<keyword evidence="1" id="KW-0326">Glycosidase</keyword>
<dbReference type="PANTHER" id="PTHR30037">
    <property type="entry name" value="DNA-3-METHYLADENINE GLYCOSYLASE 1"/>
    <property type="match status" value="1"/>
</dbReference>
<sequence length="191" mass="22130">MRELQRCPWCGADPMYLRYHDEEWGTPLHDEQRHFEFLLLETMQAGLSWRCILGKREAFRQAFDGFDVAKVAAYTEIKIESLLRNPGIIRNRRKIEGAVKNARAFMRTAEEFGSFDAYIWSWTQGKPLVNHWRSMAQVPSLSPLSDAVAADMKKRGFSYVGSTTIYAHLQAIGVINDHLKSCYRWKELSQP</sequence>
<dbReference type="Pfam" id="PF03352">
    <property type="entry name" value="Adenine_glyco"/>
    <property type="match status" value="1"/>
</dbReference>
<dbReference type="Gene3D" id="1.10.340.30">
    <property type="entry name" value="Hypothetical protein, domain 2"/>
    <property type="match status" value="1"/>
</dbReference>
<protein>
    <submittedName>
        <fullName evidence="1">DNA-3-methyladenine glycosylase 1</fullName>
        <ecNumber evidence="1">3.2.2.20</ecNumber>
    </submittedName>
</protein>
<dbReference type="AlphaFoldDB" id="A0A644TLB7"/>
<gene>
    <name evidence="1" type="primary">tag_3</name>
    <name evidence="1" type="ORF">SDC9_13446</name>
</gene>
<dbReference type="InterPro" id="IPR011257">
    <property type="entry name" value="DNA_glycosylase"/>
</dbReference>
<dbReference type="EC" id="3.2.2.20" evidence="1"/>
<reference evidence="1" key="1">
    <citation type="submission" date="2019-08" db="EMBL/GenBank/DDBJ databases">
        <authorList>
            <person name="Kucharzyk K."/>
            <person name="Murdoch R.W."/>
            <person name="Higgins S."/>
            <person name="Loffler F."/>
        </authorList>
    </citation>
    <scope>NUCLEOTIDE SEQUENCE</scope>
</reference>
<comment type="caution">
    <text evidence="1">The sequence shown here is derived from an EMBL/GenBank/DDBJ whole genome shotgun (WGS) entry which is preliminary data.</text>
</comment>
<keyword evidence="1" id="KW-0378">Hydrolase</keyword>